<dbReference type="Proteomes" id="UP000732298">
    <property type="component" value="Unassembled WGS sequence"/>
</dbReference>
<dbReference type="EMBL" id="JACQPB010000005">
    <property type="protein sequence ID" value="MBI4209979.1"/>
    <property type="molecule type" value="Genomic_DNA"/>
</dbReference>
<dbReference type="SUPFAM" id="SSF53335">
    <property type="entry name" value="S-adenosyl-L-methionine-dependent methyltransferases"/>
    <property type="match status" value="1"/>
</dbReference>
<dbReference type="GO" id="GO:0032259">
    <property type="term" value="P:methylation"/>
    <property type="evidence" value="ECO:0007669"/>
    <property type="project" value="UniProtKB-KW"/>
</dbReference>
<reference evidence="1" key="1">
    <citation type="submission" date="2020-07" db="EMBL/GenBank/DDBJ databases">
        <title>Huge and variable diversity of episymbiotic CPR bacteria and DPANN archaea in groundwater ecosystems.</title>
        <authorList>
            <person name="He C.Y."/>
            <person name="Keren R."/>
            <person name="Whittaker M."/>
            <person name="Farag I.F."/>
            <person name="Doudna J."/>
            <person name="Cate J.H.D."/>
            <person name="Banfield J.F."/>
        </authorList>
    </citation>
    <scope>NUCLEOTIDE SEQUENCE</scope>
    <source>
        <strain evidence="1">NC_groundwater_1296_Ag_S-0.2um_52_80</strain>
    </source>
</reference>
<keyword evidence="1" id="KW-0489">Methyltransferase</keyword>
<comment type="caution">
    <text evidence="1">The sequence shown here is derived from an EMBL/GenBank/DDBJ whole genome shotgun (WGS) entry which is preliminary data.</text>
</comment>
<sequence length="227" mass="25413">MEGDRLQSFVKETRQNRELLAARIKALVPEPGNAVALEIGPGTSPLIHNLPFRERIFLDQSPKIVQGLRAAHPTAEVLHGDIRNPPSFHAGKISLAVAAEVFGHVEPHRRIGTLRKIARMADAILIVDYRKVSPEEFRRKTVATYLPMRNDRKALIRSGMLMGNPKAFQADVLDITREVESLLARDPELASLETVDPEPMRKLLLQEGFHVEVTDHGEFFVLSAKKP</sequence>
<name>A0A8T3YP41_9ARCH</name>
<gene>
    <name evidence="1" type="ORF">HY544_00535</name>
</gene>
<evidence type="ECO:0000313" key="2">
    <source>
        <dbReference type="Proteomes" id="UP000732298"/>
    </source>
</evidence>
<keyword evidence="1" id="KW-0808">Transferase</keyword>
<dbReference type="AlphaFoldDB" id="A0A8T3YP41"/>
<dbReference type="GO" id="GO:0008168">
    <property type="term" value="F:methyltransferase activity"/>
    <property type="evidence" value="ECO:0007669"/>
    <property type="project" value="UniProtKB-KW"/>
</dbReference>
<dbReference type="Gene3D" id="3.40.50.150">
    <property type="entry name" value="Vaccinia Virus protein VP39"/>
    <property type="match status" value="1"/>
</dbReference>
<organism evidence="1 2">
    <name type="scientific">Candidatus Iainarchaeum sp</name>
    <dbReference type="NCBI Taxonomy" id="3101447"/>
    <lineage>
        <taxon>Archaea</taxon>
        <taxon>Candidatus Iainarchaeota</taxon>
        <taxon>Candidatus Iainarchaeia</taxon>
        <taxon>Candidatus Iainarchaeales</taxon>
        <taxon>Candidatus Iainarchaeaceae</taxon>
        <taxon>Candidatus Iainarchaeum</taxon>
    </lineage>
</organism>
<protein>
    <submittedName>
        <fullName evidence="1">Class I SAM-dependent methyltransferase</fullName>
    </submittedName>
</protein>
<dbReference type="InterPro" id="IPR029063">
    <property type="entry name" value="SAM-dependent_MTases_sf"/>
</dbReference>
<proteinExistence type="predicted"/>
<accession>A0A8T3YP41</accession>
<evidence type="ECO:0000313" key="1">
    <source>
        <dbReference type="EMBL" id="MBI4209979.1"/>
    </source>
</evidence>